<proteinExistence type="predicted"/>
<reference evidence="1 2" key="1">
    <citation type="submission" date="2011-11" db="EMBL/GenBank/DDBJ databases">
        <title>The Genome Sequence of Fusarium oxysporum PHW815.</title>
        <authorList>
            <consortium name="The Broad Institute Genome Sequencing Platform"/>
            <person name="Ma L.-J."/>
            <person name="Gale L.R."/>
            <person name="Schwartz D.C."/>
            <person name="Zhou S."/>
            <person name="Corby-Kistler H."/>
            <person name="Young S.K."/>
            <person name="Zeng Q."/>
            <person name="Gargeya S."/>
            <person name="Fitzgerald M."/>
            <person name="Haas B."/>
            <person name="Abouelleil A."/>
            <person name="Alvarado L."/>
            <person name="Arachchi H.M."/>
            <person name="Berlin A."/>
            <person name="Brown A."/>
            <person name="Chapman S.B."/>
            <person name="Chen Z."/>
            <person name="Dunbar C."/>
            <person name="Freedman E."/>
            <person name="Gearin G."/>
            <person name="Goldberg J."/>
            <person name="Griggs A."/>
            <person name="Gujja S."/>
            <person name="Heiman D."/>
            <person name="Howarth C."/>
            <person name="Larson L."/>
            <person name="Lui A."/>
            <person name="MacDonald P.J.P."/>
            <person name="Montmayeur A."/>
            <person name="Murphy C."/>
            <person name="Neiman D."/>
            <person name="Pearson M."/>
            <person name="Priest M."/>
            <person name="Roberts A."/>
            <person name="Saif S."/>
            <person name="Shea T."/>
            <person name="Shenoy N."/>
            <person name="Sisk P."/>
            <person name="Stolte C."/>
            <person name="Sykes S."/>
            <person name="Wortman J."/>
            <person name="Nusbaum C."/>
            <person name="Birren B."/>
        </authorList>
    </citation>
    <scope>NUCLEOTIDE SEQUENCE [LARGE SCALE GENOMIC DNA]</scope>
    <source>
        <strain evidence="1 2">54005</strain>
    </source>
</reference>
<name>X0BYM7_FUSOX</name>
<gene>
    <name evidence="1" type="ORF">FOQG_19593</name>
</gene>
<evidence type="ECO:0000313" key="1">
    <source>
        <dbReference type="EMBL" id="EXK75642.1"/>
    </source>
</evidence>
<dbReference type="SUPFAM" id="SSF53335">
    <property type="entry name" value="S-adenosyl-L-methionine-dependent methyltransferases"/>
    <property type="match status" value="1"/>
</dbReference>
<accession>X0BYM7</accession>
<dbReference type="Proteomes" id="UP000030663">
    <property type="component" value="Unassembled WGS sequence"/>
</dbReference>
<dbReference type="HOGENOM" id="CLU_1865212_0_0_1"/>
<dbReference type="Pfam" id="PF13489">
    <property type="entry name" value="Methyltransf_23"/>
    <property type="match status" value="1"/>
</dbReference>
<dbReference type="EMBL" id="KI979973">
    <property type="protein sequence ID" value="EXK75642.1"/>
    <property type="molecule type" value="Genomic_DNA"/>
</dbReference>
<dbReference type="InterPro" id="IPR029063">
    <property type="entry name" value="SAM-dependent_MTases_sf"/>
</dbReference>
<dbReference type="AlphaFoldDB" id="X0BYM7"/>
<dbReference type="Gene3D" id="3.40.50.150">
    <property type="entry name" value="Vaccinia Virus protein VP39"/>
    <property type="match status" value="1"/>
</dbReference>
<dbReference type="OrthoDB" id="2013972at2759"/>
<protein>
    <recommendedName>
        <fullName evidence="3">Methyltransferase</fullName>
    </recommendedName>
</protein>
<evidence type="ECO:0008006" key="3">
    <source>
        <dbReference type="Google" id="ProtNLM"/>
    </source>
</evidence>
<keyword evidence="2" id="KW-1185">Reference proteome</keyword>
<sequence length="137" mass="15741">MCIFIVVAGMEKTEIFSGRTNLVLAKEETNRLDLFHKFFLVARNNSLFSALLDVKKPLRVLDLGTGTGIWAIELSEKYPHMHVQGLDFNMIQPEMIPRTMEPPEPFDLEGPWDTVGTDWDLIHARTLFGSIRCWSYL</sequence>
<evidence type="ECO:0000313" key="2">
    <source>
        <dbReference type="Proteomes" id="UP000030663"/>
    </source>
</evidence>
<organism evidence="1 2">
    <name type="scientific">Fusarium oxysporum f. sp. raphani 54005</name>
    <dbReference type="NCBI Taxonomy" id="1089458"/>
    <lineage>
        <taxon>Eukaryota</taxon>
        <taxon>Fungi</taxon>
        <taxon>Dikarya</taxon>
        <taxon>Ascomycota</taxon>
        <taxon>Pezizomycotina</taxon>
        <taxon>Sordariomycetes</taxon>
        <taxon>Hypocreomycetidae</taxon>
        <taxon>Hypocreales</taxon>
        <taxon>Nectriaceae</taxon>
        <taxon>Fusarium</taxon>
        <taxon>Fusarium oxysporum species complex</taxon>
    </lineage>
</organism>